<keyword evidence="1" id="KW-0732">Signal</keyword>
<proteinExistence type="predicted"/>
<feature type="chain" id="PRO_5016397624" evidence="1">
    <location>
        <begin position="23"/>
        <end position="82"/>
    </location>
</feature>
<gene>
    <name evidence="2" type="primary">CSON011250</name>
</gene>
<dbReference type="VEuPathDB" id="VectorBase:CSON011250"/>
<organism evidence="2">
    <name type="scientific">Culicoides sonorensis</name>
    <name type="common">Biting midge</name>
    <dbReference type="NCBI Taxonomy" id="179676"/>
    <lineage>
        <taxon>Eukaryota</taxon>
        <taxon>Metazoa</taxon>
        <taxon>Ecdysozoa</taxon>
        <taxon>Arthropoda</taxon>
        <taxon>Hexapoda</taxon>
        <taxon>Insecta</taxon>
        <taxon>Pterygota</taxon>
        <taxon>Neoptera</taxon>
        <taxon>Endopterygota</taxon>
        <taxon>Diptera</taxon>
        <taxon>Nematocera</taxon>
        <taxon>Chironomoidea</taxon>
        <taxon>Ceratopogonidae</taxon>
        <taxon>Ceratopogoninae</taxon>
        <taxon>Culicoides</taxon>
        <taxon>Monoculicoides</taxon>
    </lineage>
</organism>
<dbReference type="AlphaFoldDB" id="A0A336M377"/>
<accession>A0A336M377</accession>
<protein>
    <submittedName>
        <fullName evidence="2">CSON011250 protein</fullName>
    </submittedName>
</protein>
<name>A0A336M377_CULSO</name>
<reference evidence="2" key="1">
    <citation type="submission" date="2018-07" db="EMBL/GenBank/DDBJ databases">
        <authorList>
            <person name="Quirk P.G."/>
            <person name="Krulwich T.A."/>
        </authorList>
    </citation>
    <scope>NUCLEOTIDE SEQUENCE</scope>
</reference>
<feature type="signal peptide" evidence="1">
    <location>
        <begin position="1"/>
        <end position="22"/>
    </location>
</feature>
<dbReference type="EMBL" id="UFQT01000484">
    <property type="protein sequence ID" value="SSX24702.1"/>
    <property type="molecule type" value="Genomic_DNA"/>
</dbReference>
<sequence length="82" mass="9661">MFRKQLLFFVLILMAFLNTCLCGEFWKGHEDICFHNVGFYPSPKCRIKCLKEKYYIPACDNLGRCFCIKKTIKPISLDTLED</sequence>
<evidence type="ECO:0000313" key="2">
    <source>
        <dbReference type="EMBL" id="SSX24702.1"/>
    </source>
</evidence>
<evidence type="ECO:0000256" key="1">
    <source>
        <dbReference type="SAM" id="SignalP"/>
    </source>
</evidence>